<dbReference type="Proteomes" id="UP000231183">
    <property type="component" value="Unassembled WGS sequence"/>
</dbReference>
<dbReference type="AlphaFoldDB" id="A0A2M6W3K8"/>
<dbReference type="EMBL" id="PFBX01000033">
    <property type="protein sequence ID" value="PIT87383.1"/>
    <property type="molecule type" value="Genomic_DNA"/>
</dbReference>
<reference evidence="2" key="1">
    <citation type="submission" date="2017-09" db="EMBL/GenBank/DDBJ databases">
        <title>Depth-based differentiation of microbial function through sediment-hosted aquifers and enrichment of novel symbionts in the deep terrestrial subsurface.</title>
        <authorList>
            <person name="Probst A.J."/>
            <person name="Ladd B."/>
            <person name="Jarett J.K."/>
            <person name="Geller-Mcgrath D.E."/>
            <person name="Sieber C.M.K."/>
            <person name="Emerson J.B."/>
            <person name="Anantharaman K."/>
            <person name="Thomas B.C."/>
            <person name="Malmstrom R."/>
            <person name="Stieglmeier M."/>
            <person name="Klingl A."/>
            <person name="Woyke T."/>
            <person name="Ryan C.M."/>
            <person name="Banfield J.F."/>
        </authorList>
    </citation>
    <scope>NUCLEOTIDE SEQUENCE [LARGE SCALE GENOMIC DNA]</scope>
</reference>
<evidence type="ECO:0000313" key="1">
    <source>
        <dbReference type="EMBL" id="PIT87383.1"/>
    </source>
</evidence>
<gene>
    <name evidence="1" type="ORF">COU31_03230</name>
</gene>
<protein>
    <submittedName>
        <fullName evidence="1">Uncharacterized protein</fullName>
    </submittedName>
</protein>
<organism evidence="1 2">
    <name type="scientific">Candidatus Magasanikbacteria bacterium CG10_big_fil_rev_8_21_14_0_10_40_10</name>
    <dbReference type="NCBI Taxonomy" id="1974648"/>
    <lineage>
        <taxon>Bacteria</taxon>
        <taxon>Candidatus Magasanikiibacteriota</taxon>
    </lineage>
</organism>
<comment type="caution">
    <text evidence="1">The sequence shown here is derived from an EMBL/GenBank/DDBJ whole genome shotgun (WGS) entry which is preliminary data.</text>
</comment>
<accession>A0A2M6W3K8</accession>
<proteinExistence type="predicted"/>
<evidence type="ECO:0000313" key="2">
    <source>
        <dbReference type="Proteomes" id="UP000231183"/>
    </source>
</evidence>
<name>A0A2M6W3K8_9BACT</name>
<sequence length="189" mass="22554">MFISINGFAVLDDQILRKRWKMIRKEYIKFKRRIHATDSRFEKLREKSIKLLGRHDVNILSIFQLNQEVTHDYFDKDGIKFDSVYANLLKKLFSEMSLGEYKKVKIIIDARKHKSGRLGEKRFQKEIENFLKNQFSNTNCIYKAAPSYLDVLVELADFVSNTFYKEYQTDSNHIFEKIGFRLIQIKNPL</sequence>